<dbReference type="Proteomes" id="UP001172731">
    <property type="component" value="Unassembled WGS sequence"/>
</dbReference>
<sequence>MAKPDETLETLRAFQARMDAMPARRAELIAAARAAGHSWPKIGAALGMTHQGAMKAAQMGSEQ</sequence>
<organism evidence="1 2">
    <name type="scientific">Microbacterium aurantiacum</name>
    <dbReference type="NCBI Taxonomy" id="162393"/>
    <lineage>
        <taxon>Bacteria</taxon>
        <taxon>Bacillati</taxon>
        <taxon>Actinomycetota</taxon>
        <taxon>Actinomycetes</taxon>
        <taxon>Micrococcales</taxon>
        <taxon>Microbacteriaceae</taxon>
        <taxon>Microbacterium</taxon>
    </lineage>
</organism>
<evidence type="ECO:0000313" key="2">
    <source>
        <dbReference type="Proteomes" id="UP001172731"/>
    </source>
</evidence>
<evidence type="ECO:0008006" key="3">
    <source>
        <dbReference type="Google" id="ProtNLM"/>
    </source>
</evidence>
<dbReference type="EMBL" id="JAHWXI010000004">
    <property type="protein sequence ID" value="MDN4463906.1"/>
    <property type="molecule type" value="Genomic_DNA"/>
</dbReference>
<reference evidence="1" key="1">
    <citation type="submission" date="2021-06" db="EMBL/GenBank/DDBJ databases">
        <title>Genome-based taxonomic framework of Microbacterium strains isolated from marine environment, the description of four new species and reclassification of four preexisting species.</title>
        <authorList>
            <person name="Lee S.D."/>
            <person name="Kim S.-M."/>
            <person name="Byeon Y.-S."/>
            <person name="Yang H.L."/>
            <person name="Kim I.S."/>
        </authorList>
    </citation>
    <scope>NUCLEOTIDE SEQUENCE</scope>
    <source>
        <strain evidence="1">KACC 20510</strain>
    </source>
</reference>
<dbReference type="RefSeq" id="WP_301133026.1">
    <property type="nucleotide sequence ID" value="NZ_BAAAUQ010000019.1"/>
</dbReference>
<keyword evidence="2" id="KW-1185">Reference proteome</keyword>
<accession>A0ABT8FRG6</accession>
<protein>
    <recommendedName>
        <fullName evidence="3">Transcriptional regulator</fullName>
    </recommendedName>
</protein>
<comment type="caution">
    <text evidence="1">The sequence shown here is derived from an EMBL/GenBank/DDBJ whole genome shotgun (WGS) entry which is preliminary data.</text>
</comment>
<gene>
    <name evidence="1" type="ORF">KZC48_05775</name>
</gene>
<name>A0ABT8FRG6_9MICO</name>
<evidence type="ECO:0000313" key="1">
    <source>
        <dbReference type="EMBL" id="MDN4463906.1"/>
    </source>
</evidence>
<proteinExistence type="predicted"/>